<dbReference type="SMART" id="SM00015">
    <property type="entry name" value="IQ"/>
    <property type="match status" value="3"/>
</dbReference>
<name>A0A9D3PSB2_MEGAT</name>
<accession>A0A9D3PSB2</accession>
<proteinExistence type="predicted"/>
<dbReference type="GO" id="GO:0060271">
    <property type="term" value="P:cilium assembly"/>
    <property type="evidence" value="ECO:0007669"/>
    <property type="project" value="InterPro"/>
</dbReference>
<dbReference type="Pfam" id="PF00612">
    <property type="entry name" value="IQ"/>
    <property type="match status" value="2"/>
</dbReference>
<keyword evidence="2" id="KW-1185">Reference proteome</keyword>
<dbReference type="InterPro" id="IPR000048">
    <property type="entry name" value="IQ_motif_EF-hand-BS"/>
</dbReference>
<dbReference type="PROSITE" id="PS50096">
    <property type="entry name" value="IQ"/>
    <property type="match status" value="2"/>
</dbReference>
<reference evidence="1" key="1">
    <citation type="submission" date="2021-01" db="EMBL/GenBank/DDBJ databases">
        <authorList>
            <person name="Zahm M."/>
            <person name="Roques C."/>
            <person name="Cabau C."/>
            <person name="Klopp C."/>
            <person name="Donnadieu C."/>
            <person name="Jouanno E."/>
            <person name="Lampietro C."/>
            <person name="Louis A."/>
            <person name="Herpin A."/>
            <person name="Echchiki A."/>
            <person name="Berthelot C."/>
            <person name="Parey E."/>
            <person name="Roest-Crollius H."/>
            <person name="Braasch I."/>
            <person name="Postlethwait J."/>
            <person name="Bobe J."/>
            <person name="Montfort J."/>
            <person name="Bouchez O."/>
            <person name="Begum T."/>
            <person name="Mejri S."/>
            <person name="Adams A."/>
            <person name="Chen W.-J."/>
            <person name="Guiguen Y."/>
        </authorList>
    </citation>
    <scope>NUCLEOTIDE SEQUENCE</scope>
    <source>
        <strain evidence="1">YG-15Mar2019-1</strain>
        <tissue evidence="1">Brain</tissue>
    </source>
</reference>
<dbReference type="InterPro" id="IPR027417">
    <property type="entry name" value="P-loop_NTPase"/>
</dbReference>
<sequence length="602" mass="68762">MMSRARHKDVDPDLQPVIAVIGNKSEQTVNDVLLKLKDVLGRKSVEDDRVLEKLKQDMHTHGILEYCSAALNYDYDNIQGGYSTAVQMAEIVSSCCVGFQPVRNKETFQNKVLPSAADNLISLAKRLADRALKEKGQAGTIRQFQKVMDFICWLLKGHNQLILQVLHSKHFEEIQLSESEDIGVISLLLLQNLIQTNSDFLMDIRHGALSGILDDIVYKLGCSSNPATGSAATKTLLLIASKNRSIAEVIPDQYEGLDALLKNDWIGKGFDPEVKQLLDVLYPGVTKGKQTQLYKHSSEERVKAACVIQAAWRSFQTRRRLKKLSKAVSTLQRSFRERRRRQEEQSQRRRAEEELRHQVLLRRQRALREFRQRQLQLLEIVPAGQVDRYLSDLELKAAVVIQKVWRGHRERRNFLQQKQALRQFKAAVTIQRAALRFLKRRRAARQTLSPWKGPKGLTDARRTELKKQVDDYIALHSRPSVSLETCRELHLRTQEMLRQHLLSRDADRRAEQHRQALLAQINTDVELLMNAPSLSDAAETASGVFLSRSAPVAARARQSHNTLLQAARYPWWRKLGDEFSDPESIPKDSLDLELETLYLGGS</sequence>
<comment type="caution">
    <text evidence="1">The sequence shown here is derived from an EMBL/GenBank/DDBJ whole genome shotgun (WGS) entry which is preliminary data.</text>
</comment>
<dbReference type="GO" id="GO:0005516">
    <property type="term" value="F:calmodulin binding"/>
    <property type="evidence" value="ECO:0007669"/>
    <property type="project" value="InterPro"/>
</dbReference>
<dbReference type="InterPro" id="IPR028765">
    <property type="entry name" value="IQCB1"/>
</dbReference>
<dbReference type="CDD" id="cd23767">
    <property type="entry name" value="IQCD"/>
    <property type="match status" value="1"/>
</dbReference>
<organism evidence="1 2">
    <name type="scientific">Megalops atlanticus</name>
    <name type="common">Tarpon</name>
    <name type="synonym">Clupea gigantea</name>
    <dbReference type="NCBI Taxonomy" id="7932"/>
    <lineage>
        <taxon>Eukaryota</taxon>
        <taxon>Metazoa</taxon>
        <taxon>Chordata</taxon>
        <taxon>Craniata</taxon>
        <taxon>Vertebrata</taxon>
        <taxon>Euteleostomi</taxon>
        <taxon>Actinopterygii</taxon>
        <taxon>Neopterygii</taxon>
        <taxon>Teleostei</taxon>
        <taxon>Elopiformes</taxon>
        <taxon>Megalopidae</taxon>
        <taxon>Megalops</taxon>
    </lineage>
</organism>
<dbReference type="PANTHER" id="PTHR15673">
    <property type="entry name" value="IQ CALMODULIN-BINDING MOTIF CONTAINING PROTEIN 1"/>
    <property type="match status" value="1"/>
</dbReference>
<gene>
    <name evidence="1" type="ORF">MATL_G00181410</name>
</gene>
<evidence type="ECO:0000313" key="2">
    <source>
        <dbReference type="Proteomes" id="UP001046870"/>
    </source>
</evidence>
<dbReference type="EMBL" id="JAFDVH010000015">
    <property type="protein sequence ID" value="KAG7463889.1"/>
    <property type="molecule type" value="Genomic_DNA"/>
</dbReference>
<dbReference type="GO" id="GO:0005929">
    <property type="term" value="C:cilium"/>
    <property type="evidence" value="ECO:0007669"/>
    <property type="project" value="TreeGrafter"/>
</dbReference>
<evidence type="ECO:0000313" key="1">
    <source>
        <dbReference type="EMBL" id="KAG7463889.1"/>
    </source>
</evidence>
<dbReference type="AlphaFoldDB" id="A0A9D3PSB2"/>
<dbReference type="PANTHER" id="PTHR15673:SF2">
    <property type="entry name" value="IQ CALMODULIN-BINDING MOTIF-CONTAINING PROTEIN 1"/>
    <property type="match status" value="1"/>
</dbReference>
<evidence type="ECO:0008006" key="3">
    <source>
        <dbReference type="Google" id="ProtNLM"/>
    </source>
</evidence>
<dbReference type="OrthoDB" id="8178106at2759"/>
<dbReference type="Gene3D" id="1.20.5.190">
    <property type="match status" value="2"/>
</dbReference>
<dbReference type="Proteomes" id="UP001046870">
    <property type="component" value="Chromosome 15"/>
</dbReference>
<protein>
    <recommendedName>
        <fullName evidence="3">IQ calmodulin-binding motif-containing protein 1</fullName>
    </recommendedName>
</protein>
<dbReference type="SUPFAM" id="SSF52540">
    <property type="entry name" value="P-loop containing nucleoside triphosphate hydrolases"/>
    <property type="match status" value="1"/>
</dbReference>